<feature type="domain" description="Putative cyclic diguanylate phosphodiesterase CSS motif-containing" evidence="2">
    <location>
        <begin position="41"/>
        <end position="231"/>
    </location>
</feature>
<dbReference type="OrthoDB" id="7017006at2"/>
<evidence type="ECO:0000256" key="1">
    <source>
        <dbReference type="SAM" id="Phobius"/>
    </source>
</evidence>
<gene>
    <name evidence="3" type="ORF">LK03_18610</name>
</gene>
<proteinExistence type="predicted"/>
<dbReference type="KEGG" id="psw:LK03_18610"/>
<dbReference type="Pfam" id="PF12792">
    <property type="entry name" value="CSS-motif"/>
    <property type="match status" value="1"/>
</dbReference>
<accession>A0A089WPG7</accession>
<evidence type="ECO:0000259" key="2">
    <source>
        <dbReference type="Pfam" id="PF12792"/>
    </source>
</evidence>
<reference evidence="3 4" key="1">
    <citation type="submission" date="2014-09" db="EMBL/GenBank/DDBJ databases">
        <authorList>
            <person name="Chan K.-G."/>
        </authorList>
    </citation>
    <scope>NUCLEOTIDE SEQUENCE [LARGE SCALE GENOMIC DNA]</scope>
    <source>
        <strain evidence="3 4">ND07</strain>
    </source>
</reference>
<keyword evidence="1" id="KW-0812">Transmembrane</keyword>
<dbReference type="AlphaFoldDB" id="A0A089WPG7"/>
<protein>
    <recommendedName>
        <fullName evidence="2">Putative cyclic diguanylate phosphodiesterase CSS motif-containing domain-containing protein</fullName>
    </recommendedName>
</protein>
<dbReference type="InterPro" id="IPR024744">
    <property type="entry name" value="CSS-motif_dom"/>
</dbReference>
<dbReference type="RefSeq" id="WP_038413883.1">
    <property type="nucleotide sequence ID" value="NZ_CP009455.1"/>
</dbReference>
<keyword evidence="1" id="KW-1133">Transmembrane helix</keyword>
<dbReference type="Proteomes" id="UP000029493">
    <property type="component" value="Chromosome"/>
</dbReference>
<keyword evidence="4" id="KW-1185">Reference proteome</keyword>
<feature type="transmembrane region" description="Helical" evidence="1">
    <location>
        <begin position="12"/>
        <end position="33"/>
    </location>
</feature>
<keyword evidence="1" id="KW-0472">Membrane</keyword>
<feature type="transmembrane region" description="Helical" evidence="1">
    <location>
        <begin position="236"/>
        <end position="254"/>
    </location>
</feature>
<evidence type="ECO:0000313" key="3">
    <source>
        <dbReference type="EMBL" id="AIR91155.1"/>
    </source>
</evidence>
<organism evidence="3 4">
    <name type="scientific">Pseudomonas cremoricolorata</name>
    <dbReference type="NCBI Taxonomy" id="157783"/>
    <lineage>
        <taxon>Bacteria</taxon>
        <taxon>Pseudomonadati</taxon>
        <taxon>Pseudomonadota</taxon>
        <taxon>Gammaproteobacteria</taxon>
        <taxon>Pseudomonadales</taxon>
        <taxon>Pseudomonadaceae</taxon>
        <taxon>Pseudomonas</taxon>
    </lineage>
</organism>
<dbReference type="EMBL" id="CP009455">
    <property type="protein sequence ID" value="AIR91155.1"/>
    <property type="molecule type" value="Genomic_DNA"/>
</dbReference>
<name>A0A089WPG7_9PSED</name>
<sequence length="266" mass="29175">MNTRRLAQRRLPTLLTTLGIGLIPVLCGMLVMVHQVDSELQTQARSTAARTVRALDQVFDSLRDTSAHIAYAPSYNCTGLAARLRRQVSASPLLRSMQVLEANGSSCGSSEQEPKHLQTLQGLAGLGMTLLSERAVEAPDALLSFARQYDDYLLQATVYGEPLRDRLSQFAGGEIIEVKFADHSVWISAENYRHQNTEVVFNRVSKTSSAYGFKVRAGYSAGTFSRLLWQHSVGSLPSFILVGVLTSAGVYLGMLSSQRRRVRAAP</sequence>
<evidence type="ECO:0000313" key="4">
    <source>
        <dbReference type="Proteomes" id="UP000029493"/>
    </source>
</evidence>
<dbReference type="STRING" id="157783.LK03_18610"/>